<dbReference type="InterPro" id="IPR006016">
    <property type="entry name" value="UspA"/>
</dbReference>
<comment type="similarity">
    <text evidence="1">Belongs to the universal stress protein A family.</text>
</comment>
<gene>
    <name evidence="3" type="ordered locus">Nmag_3934</name>
    <name evidence="4" type="ORF">C500_04369</name>
</gene>
<dbReference type="RefSeq" id="WP_004214476.1">
    <property type="nucleotide sequence ID" value="NC_013923.1"/>
</dbReference>
<evidence type="ECO:0000313" key="5">
    <source>
        <dbReference type="Proteomes" id="UP000001879"/>
    </source>
</evidence>
<dbReference type="Proteomes" id="UP000001879">
    <property type="component" value="Plasmid pNMAG01"/>
</dbReference>
<evidence type="ECO:0000313" key="3">
    <source>
        <dbReference type="EMBL" id="ADD07475.1"/>
    </source>
</evidence>
<keyword evidence="5" id="KW-1185">Reference proteome</keyword>
<evidence type="ECO:0000256" key="1">
    <source>
        <dbReference type="ARBA" id="ARBA00008791"/>
    </source>
</evidence>
<accession>D3T1L6</accession>
<reference evidence="4 6" key="3">
    <citation type="journal article" date="2014" name="PLoS Genet.">
        <title>Phylogenetically driven sequencing of extremely halophilic archaea reveals strategies for static and dynamic osmo-response.</title>
        <authorList>
            <person name="Becker E.A."/>
            <person name="Seitzer P.M."/>
            <person name="Tritt A."/>
            <person name="Larsen D."/>
            <person name="Krusor M."/>
            <person name="Yao A.I."/>
            <person name="Wu D."/>
            <person name="Madern D."/>
            <person name="Eisen J.A."/>
            <person name="Darling A.E."/>
            <person name="Facciotti M.T."/>
        </authorList>
    </citation>
    <scope>NUCLEOTIDE SEQUENCE [LARGE SCALE GENOMIC DNA]</scope>
    <source>
        <strain evidence="6">ATCC 43099 / DSM 3394 / CCM 3739 / CIP 104546 / IAM 13178 / JCM 8861 / NBRC 102185 / NCIMB 2190 / MS3</strain>
        <strain evidence="4">MS-3</strain>
    </source>
</reference>
<keyword evidence="3" id="KW-0614">Plasmid</keyword>
<dbReference type="InterPro" id="IPR014729">
    <property type="entry name" value="Rossmann-like_a/b/a_fold"/>
</dbReference>
<dbReference type="EMBL" id="AOHS01000018">
    <property type="protein sequence ID" value="ELY32193.1"/>
    <property type="molecule type" value="Genomic_DNA"/>
</dbReference>
<dbReference type="Gene3D" id="3.40.50.620">
    <property type="entry name" value="HUPs"/>
    <property type="match status" value="1"/>
</dbReference>
<dbReference type="Pfam" id="PF00582">
    <property type="entry name" value="Usp"/>
    <property type="match status" value="1"/>
</dbReference>
<reference evidence="3" key="4">
    <citation type="submission" date="2016-09" db="EMBL/GenBank/DDBJ databases">
        <authorList>
            <person name="Pfeiffer F."/>
        </authorList>
    </citation>
    <scope>NUCLEOTIDE SEQUENCE</scope>
    <source>
        <strain evidence="3">ATCC 43099</strain>
        <plasmid evidence="3">pNMAG01</plasmid>
    </source>
</reference>
<reference evidence="5" key="1">
    <citation type="submission" date="2010-02" db="EMBL/GenBank/DDBJ databases">
        <title>Complete sequence of plasmid 1 of Natrialba magadii ATCC 43099.</title>
        <authorList>
            <consortium name="US DOE Joint Genome Institute"/>
            <person name="Lucas S."/>
            <person name="Copeland A."/>
            <person name="Lapidus A."/>
            <person name="Cheng J.-F."/>
            <person name="Bruce D."/>
            <person name="Goodwin L."/>
            <person name="Pitluck S."/>
            <person name="Davenport K."/>
            <person name="Saunders E."/>
            <person name="Detter J.C."/>
            <person name="Han C."/>
            <person name="Tapia R."/>
            <person name="Land M."/>
            <person name="Hauser L."/>
            <person name="Kyrpides N."/>
            <person name="Mikhailova N."/>
            <person name="De Castro R.E."/>
            <person name="Maupin-Furlow J.A."/>
            <person name="Woyke T."/>
        </authorList>
    </citation>
    <scope>NUCLEOTIDE SEQUENCE [LARGE SCALE GENOMIC DNA]</scope>
    <source>
        <strain evidence="5">ATCC 43099 / DSM 3394 / CCM 3739 / CIP 104546 / IAM 13178 / JCM 8861 / NBRC 102185 / NCIMB 2190 / MS3</strain>
        <plasmid evidence="5">pNMAG01</plasmid>
    </source>
</reference>
<protein>
    <submittedName>
        <fullName evidence="3">UspA domain protein</fullName>
    </submittedName>
    <submittedName>
        <fullName evidence="4">UspA domain-containing protein</fullName>
    </submittedName>
</protein>
<dbReference type="PANTHER" id="PTHR46268">
    <property type="entry name" value="STRESS RESPONSE PROTEIN NHAX"/>
    <property type="match status" value="1"/>
</dbReference>
<dbReference type="PATRIC" id="fig|547559.17.peg.838"/>
<geneLocation type="plasmid" evidence="3 5">
    <name>pNMAG01</name>
</geneLocation>
<proteinExistence type="inferred from homology"/>
<dbReference type="EMBL" id="CP001933">
    <property type="protein sequence ID" value="ADD07475.1"/>
    <property type="molecule type" value="Genomic_DNA"/>
</dbReference>
<feature type="domain" description="UspA" evidence="2">
    <location>
        <begin position="3"/>
        <end position="144"/>
    </location>
</feature>
<dbReference type="PANTHER" id="PTHR46268:SF6">
    <property type="entry name" value="UNIVERSAL STRESS PROTEIN UP12"/>
    <property type="match status" value="1"/>
</dbReference>
<dbReference type="AlphaFoldDB" id="D3T1L6"/>
<evidence type="ECO:0000313" key="4">
    <source>
        <dbReference type="EMBL" id="ELY32193.1"/>
    </source>
</evidence>
<evidence type="ECO:0000259" key="2">
    <source>
        <dbReference type="Pfam" id="PF00582"/>
    </source>
</evidence>
<name>D3T1L6_NATMM</name>
<dbReference type="CDD" id="cd00293">
    <property type="entry name" value="USP-like"/>
    <property type="match status" value="1"/>
</dbReference>
<evidence type="ECO:0000313" key="6">
    <source>
        <dbReference type="Proteomes" id="UP000011543"/>
    </source>
</evidence>
<dbReference type="Proteomes" id="UP000011543">
    <property type="component" value="Unassembled WGS sequence"/>
</dbReference>
<dbReference type="OrthoDB" id="281037at2157"/>
<sequence>MYQIVIPVDSEQDRGTKAAQHVIDLVGEDGPIDDPDTVAVSVLNVFKEFEARDEGIARSEDLYDENEFPDAALDVRDELMAAGIEPDLVRRHGDPAAEIIEYANELPADAIVLAGRKRSAVGKAVFGSVTQDVILNADQAVTVV</sequence>
<reference evidence="3 5" key="2">
    <citation type="journal article" date="2012" name="BMC Genomics">
        <title>A comparative genomics perspective on the genetic content of the alkaliphilic haloarchaeon Natrialba magadii ATCC 43099T.</title>
        <authorList>
            <person name="Siddaramappa S."/>
            <person name="Challacombe J.F."/>
            <person name="Decastro R.E."/>
            <person name="Pfeiffer F."/>
            <person name="Sastre D.E."/>
            <person name="Gimenez M.I."/>
            <person name="Paggi R.A."/>
            <person name="Detter J.C."/>
            <person name="Davenport K.W."/>
            <person name="Goodwin L.A."/>
            <person name="Kyrpides N."/>
            <person name="Tapia R."/>
            <person name="Pitluck S."/>
            <person name="Lucas S."/>
            <person name="Woyke T."/>
            <person name="Maupin-Furlow J.A."/>
        </authorList>
    </citation>
    <scope>NUCLEOTIDE SEQUENCE [LARGE SCALE GENOMIC DNA]</scope>
    <source>
        <strain evidence="3">ATCC 43099</strain>
        <strain evidence="5">ATCC 43099 / DSM 3394 / CCM 3739 / CIP 104546 / IAM 13178 / JCM 8861 / NBRC 102185 / NCIMB 2190 / MS3</strain>
    </source>
</reference>
<organism evidence="3 5">
    <name type="scientific">Natrialba magadii (strain ATCC 43099 / DSM 3394 / CCM 3739 / CIP 104546 / IAM 13178 / JCM 8861 / NBRC 102185 / NCIMB 2190 / MS3)</name>
    <name type="common">Natronobacterium magadii</name>
    <dbReference type="NCBI Taxonomy" id="547559"/>
    <lineage>
        <taxon>Archaea</taxon>
        <taxon>Methanobacteriati</taxon>
        <taxon>Methanobacteriota</taxon>
        <taxon>Stenosarchaea group</taxon>
        <taxon>Halobacteria</taxon>
        <taxon>Halobacteriales</taxon>
        <taxon>Natrialbaceae</taxon>
        <taxon>Natrialba</taxon>
    </lineage>
</organism>
<dbReference type="KEGG" id="nmg:Nmag_3934"/>
<dbReference type="SUPFAM" id="SSF52402">
    <property type="entry name" value="Adenine nucleotide alpha hydrolases-like"/>
    <property type="match status" value="1"/>
</dbReference>
<dbReference type="HOGENOM" id="CLU_049301_19_1_2"/>
<dbReference type="GeneID" id="8826804"/>